<keyword evidence="6" id="KW-0805">Transcription regulation</keyword>
<keyword evidence="6" id="KW-0010">Activator</keyword>
<dbReference type="OrthoDB" id="5418434at2759"/>
<accession>A0A0V0RT80</accession>
<keyword evidence="4 6" id="KW-0539">Nucleus</keyword>
<dbReference type="GO" id="GO:0016592">
    <property type="term" value="C:mediator complex"/>
    <property type="evidence" value="ECO:0007669"/>
    <property type="project" value="InterPro"/>
</dbReference>
<evidence type="ECO:0000256" key="6">
    <source>
        <dbReference type="RuleBase" id="RU364147"/>
    </source>
</evidence>
<dbReference type="AlphaFoldDB" id="A0A0V0RT80"/>
<dbReference type="Gene3D" id="1.10.287.3490">
    <property type="match status" value="1"/>
</dbReference>
<evidence type="ECO:0000313" key="8">
    <source>
        <dbReference type="Proteomes" id="UP000054630"/>
    </source>
</evidence>
<organism evidence="7 8">
    <name type="scientific">Trichinella nelsoni</name>
    <dbReference type="NCBI Taxonomy" id="6336"/>
    <lineage>
        <taxon>Eukaryota</taxon>
        <taxon>Metazoa</taxon>
        <taxon>Ecdysozoa</taxon>
        <taxon>Nematoda</taxon>
        <taxon>Enoplea</taxon>
        <taxon>Dorylaimia</taxon>
        <taxon>Trichinellida</taxon>
        <taxon>Trichinellidae</taxon>
        <taxon>Trichinella</taxon>
    </lineage>
</organism>
<dbReference type="Pfam" id="PF10280">
    <property type="entry name" value="Med11"/>
    <property type="match status" value="1"/>
</dbReference>
<proteinExistence type="inferred from homology"/>
<protein>
    <recommendedName>
        <fullName evidence="3 6">Mediator of RNA polymerase II transcription subunit 11</fullName>
    </recommendedName>
    <alternativeName>
        <fullName evidence="5 6">Mediator complex subunit 11</fullName>
    </alternativeName>
</protein>
<evidence type="ECO:0000313" key="7">
    <source>
        <dbReference type="EMBL" id="KRX17680.1"/>
    </source>
</evidence>
<gene>
    <name evidence="6 7" type="primary">MED11</name>
    <name evidence="7" type="ORF">T07_10781</name>
</gene>
<evidence type="ECO:0000256" key="2">
    <source>
        <dbReference type="ARBA" id="ARBA00008186"/>
    </source>
</evidence>
<keyword evidence="8" id="KW-1185">Reference proteome</keyword>
<comment type="function">
    <text evidence="6">Component of the Mediator complex, a coactivator involved in the regulated transcription of nearly all RNA polymerase II-dependent genes. Mediator functions as a bridge to convey information from gene-specific regulatory proteins to the basal RNA polymerase II transcription machinery. Mediator is recruited to promoters by direct interactions with regulatory proteins and serves as a scaffold for the assembly of a functional pre-initiation complex with RNA polymerase II and the general transcription factors.</text>
</comment>
<comment type="similarity">
    <text evidence="2 6">Belongs to the Mediator complex subunit 11 family.</text>
</comment>
<comment type="subunit">
    <text evidence="6">Component of the Mediator complex.</text>
</comment>
<dbReference type="InterPro" id="IPR019404">
    <property type="entry name" value="Mediator_Med11"/>
</dbReference>
<evidence type="ECO:0000256" key="3">
    <source>
        <dbReference type="ARBA" id="ARBA00019621"/>
    </source>
</evidence>
<keyword evidence="6" id="KW-0804">Transcription</keyword>
<name>A0A0V0RT80_9BILA</name>
<dbReference type="EMBL" id="JYDL01000084">
    <property type="protein sequence ID" value="KRX17680.1"/>
    <property type="molecule type" value="Genomic_DNA"/>
</dbReference>
<evidence type="ECO:0000256" key="5">
    <source>
        <dbReference type="ARBA" id="ARBA00032011"/>
    </source>
</evidence>
<evidence type="ECO:0000256" key="4">
    <source>
        <dbReference type="ARBA" id="ARBA00023242"/>
    </source>
</evidence>
<dbReference type="PANTHER" id="PTHR22890">
    <property type="entry name" value="MEDIATOR OF RNA POLYMERASE II TRANSCRIPTION SUBUNIT 11"/>
    <property type="match status" value="1"/>
</dbReference>
<comment type="subcellular location">
    <subcellularLocation>
        <location evidence="1 6">Nucleus</location>
    </subcellularLocation>
</comment>
<dbReference type="STRING" id="6336.A0A0V0RT80"/>
<reference evidence="7 8" key="1">
    <citation type="submission" date="2015-01" db="EMBL/GenBank/DDBJ databases">
        <title>Evolution of Trichinella species and genotypes.</title>
        <authorList>
            <person name="Korhonen P.K."/>
            <person name="Edoardo P."/>
            <person name="Giuseppe L.R."/>
            <person name="Gasser R.B."/>
        </authorList>
    </citation>
    <scope>NUCLEOTIDE SEQUENCE [LARGE SCALE GENOMIC DNA]</scope>
    <source>
        <strain evidence="7">ISS37</strain>
    </source>
</reference>
<sequence>MEGNDQMSRGDGFNMTFSERLSRLDEAERNIVQMMQCAGQCLAEVSKDKTASRQAENQAIEFLRKLALAEKMIDEQLNYLGDVGVGAAHEGSSYSQLRYKLMAEEKVAWLRDQIVKFRAQRSSDEGSA</sequence>
<dbReference type="GO" id="GO:0003712">
    <property type="term" value="F:transcription coregulator activity"/>
    <property type="evidence" value="ECO:0007669"/>
    <property type="project" value="InterPro"/>
</dbReference>
<comment type="caution">
    <text evidence="7">The sequence shown here is derived from an EMBL/GenBank/DDBJ whole genome shotgun (WGS) entry which is preliminary data.</text>
</comment>
<dbReference type="GO" id="GO:0006357">
    <property type="term" value="P:regulation of transcription by RNA polymerase II"/>
    <property type="evidence" value="ECO:0007669"/>
    <property type="project" value="InterPro"/>
</dbReference>
<evidence type="ECO:0000256" key="1">
    <source>
        <dbReference type="ARBA" id="ARBA00004123"/>
    </source>
</evidence>
<dbReference type="Proteomes" id="UP000054630">
    <property type="component" value="Unassembled WGS sequence"/>
</dbReference>